<dbReference type="NCBIfam" id="TIGR04183">
    <property type="entry name" value="Por_Secre_tail"/>
    <property type="match status" value="1"/>
</dbReference>
<accession>A0A259TW61</accession>
<dbReference type="InParanoid" id="A0A259TW61"/>
<protein>
    <recommendedName>
        <fullName evidence="2">Secretion system C-terminal sorting domain-containing protein</fullName>
    </recommendedName>
</protein>
<feature type="domain" description="Secretion system C-terminal sorting" evidence="2">
    <location>
        <begin position="505"/>
        <end position="577"/>
    </location>
</feature>
<evidence type="ECO:0000259" key="2">
    <source>
        <dbReference type="Pfam" id="PF18962"/>
    </source>
</evidence>
<dbReference type="AlphaFoldDB" id="A0A259TW61"/>
<dbReference type="OrthoDB" id="1521716at2"/>
<sequence length="583" mass="60044">MRSLATLTAAALALLLSGTAFAQSTTQTLSGVLTGTTTLSANEVYLIDGEVYVDNGATLNIPAGTVLKGKQNPTTGNGQSSVLVVQRGGTLNARGTAAAPIIFTAEGDDVTDPFDTNETQRGLWGGVIILGNATNNRGVRQVEGIPSTDRSKYGCGDAGFDCDEDDDSGEMTYVSIRHAGFTLTPNAEINGLTLGSVGRGTLLEHIEVFANSDDSFEFFGGTVNAKYLVASFSGDDDIDWDQGYTGKLQFVFSLKDESGDVGRCIEGDGAASPFTAALLSDPVVSNLTCVGSGVGSTPGGSDAGGPTLKLRENTRGAIYNSVFTAVQSSAGGIDLEVQPEDDNGNPVGDATISTAQNFREGELTIANNIFFDFSVGNDAASIVRRDEADIEATIAAANQFVTPGLVNVADGSGAADDARDQDGVLDPRPGFGSAAASGADFTLARLSGDNFFTPVSFKGAFPATNQGLFWAAGWTALDDMLYFSANVTVDAEEAPEAAASALRAFPNPASGVATVALTLATAQEVQLTVVDMLGREVAVLASGETAAGETRFALPVADLQAGTYLVRLATEGAVSTQMLTVVR</sequence>
<keyword evidence="4" id="KW-1185">Reference proteome</keyword>
<name>A0A259TW61_9BACT</name>
<feature type="chain" id="PRO_5012559713" description="Secretion system C-terminal sorting domain-containing protein" evidence="1">
    <location>
        <begin position="23"/>
        <end position="583"/>
    </location>
</feature>
<dbReference type="Proteomes" id="UP000216446">
    <property type="component" value="Unassembled WGS sequence"/>
</dbReference>
<dbReference type="InterPro" id="IPR026444">
    <property type="entry name" value="Secre_tail"/>
</dbReference>
<reference evidence="3 4" key="1">
    <citation type="submission" date="2016-11" db="EMBL/GenBank/DDBJ databases">
        <title>Study of marine rhodopsin-containing bacteria.</title>
        <authorList>
            <person name="Yoshizawa S."/>
            <person name="Kumagai Y."/>
            <person name="Kogure K."/>
        </authorList>
    </citation>
    <scope>NUCLEOTIDE SEQUENCE [LARGE SCALE GENOMIC DNA]</scope>
    <source>
        <strain evidence="3 4">SG-29</strain>
    </source>
</reference>
<dbReference type="RefSeq" id="WP_094545475.1">
    <property type="nucleotide sequence ID" value="NZ_MQWB01000001.1"/>
</dbReference>
<feature type="signal peptide" evidence="1">
    <location>
        <begin position="1"/>
        <end position="22"/>
    </location>
</feature>
<dbReference type="EMBL" id="MQWB01000001">
    <property type="protein sequence ID" value="OZC01857.1"/>
    <property type="molecule type" value="Genomic_DNA"/>
</dbReference>
<proteinExistence type="predicted"/>
<organism evidence="3 4">
    <name type="scientific">Rubricoccus marinus</name>
    <dbReference type="NCBI Taxonomy" id="716817"/>
    <lineage>
        <taxon>Bacteria</taxon>
        <taxon>Pseudomonadati</taxon>
        <taxon>Rhodothermota</taxon>
        <taxon>Rhodothermia</taxon>
        <taxon>Rhodothermales</taxon>
        <taxon>Rubricoccaceae</taxon>
        <taxon>Rubricoccus</taxon>
    </lineage>
</organism>
<comment type="caution">
    <text evidence="3">The sequence shown here is derived from an EMBL/GenBank/DDBJ whole genome shotgun (WGS) entry which is preliminary data.</text>
</comment>
<gene>
    <name evidence="3" type="ORF">BSZ36_01945</name>
</gene>
<evidence type="ECO:0000313" key="4">
    <source>
        <dbReference type="Proteomes" id="UP000216446"/>
    </source>
</evidence>
<evidence type="ECO:0000256" key="1">
    <source>
        <dbReference type="SAM" id="SignalP"/>
    </source>
</evidence>
<dbReference type="PANTHER" id="PTHR41339:SF1">
    <property type="entry name" value="SECRETED PROTEIN"/>
    <property type="match status" value="1"/>
</dbReference>
<dbReference type="Pfam" id="PF18962">
    <property type="entry name" value="Por_Secre_tail"/>
    <property type="match status" value="1"/>
</dbReference>
<dbReference type="PANTHER" id="PTHR41339">
    <property type="entry name" value="LIPL48"/>
    <property type="match status" value="1"/>
</dbReference>
<keyword evidence="1" id="KW-0732">Signal</keyword>
<evidence type="ECO:0000313" key="3">
    <source>
        <dbReference type="EMBL" id="OZC01857.1"/>
    </source>
</evidence>